<gene>
    <name evidence="3" type="ORF">BSL78_24500</name>
</gene>
<keyword evidence="4" id="KW-1185">Reference proteome</keyword>
<evidence type="ECO:0000256" key="2">
    <source>
        <dbReference type="SAM" id="MobiDB-lite"/>
    </source>
</evidence>
<name>A0A2G8JSA5_STIJA</name>
<organism evidence="3 4">
    <name type="scientific">Stichopus japonicus</name>
    <name type="common">Sea cucumber</name>
    <dbReference type="NCBI Taxonomy" id="307972"/>
    <lineage>
        <taxon>Eukaryota</taxon>
        <taxon>Metazoa</taxon>
        <taxon>Echinodermata</taxon>
        <taxon>Eleutherozoa</taxon>
        <taxon>Echinozoa</taxon>
        <taxon>Holothuroidea</taxon>
        <taxon>Aspidochirotacea</taxon>
        <taxon>Aspidochirotida</taxon>
        <taxon>Stichopodidae</taxon>
        <taxon>Apostichopus</taxon>
    </lineage>
</organism>
<dbReference type="Proteomes" id="UP000230750">
    <property type="component" value="Unassembled WGS sequence"/>
</dbReference>
<dbReference type="GO" id="GO:0016301">
    <property type="term" value="F:kinase activity"/>
    <property type="evidence" value="ECO:0007669"/>
    <property type="project" value="UniProtKB-KW"/>
</dbReference>
<dbReference type="AlphaFoldDB" id="A0A2G8JSA5"/>
<dbReference type="STRING" id="307972.A0A2G8JSA5"/>
<keyword evidence="1" id="KW-0175">Coiled coil</keyword>
<dbReference type="EMBL" id="MRZV01001331">
    <property type="protein sequence ID" value="PIK38651.1"/>
    <property type="molecule type" value="Genomic_DNA"/>
</dbReference>
<comment type="caution">
    <text evidence="3">The sequence shown here is derived from an EMBL/GenBank/DDBJ whole genome shotgun (WGS) entry which is preliminary data.</text>
</comment>
<accession>A0A2G8JSA5</accession>
<evidence type="ECO:0000256" key="1">
    <source>
        <dbReference type="SAM" id="Coils"/>
    </source>
</evidence>
<proteinExistence type="predicted"/>
<protein>
    <submittedName>
        <fullName evidence="3">Putative A-kinase anchor protein 9 isoform X4</fullName>
    </submittedName>
</protein>
<evidence type="ECO:0000313" key="3">
    <source>
        <dbReference type="EMBL" id="PIK38651.1"/>
    </source>
</evidence>
<feature type="coiled-coil region" evidence="1">
    <location>
        <begin position="285"/>
        <end position="343"/>
    </location>
</feature>
<reference evidence="3 4" key="1">
    <citation type="journal article" date="2017" name="PLoS Biol.">
        <title>The sea cucumber genome provides insights into morphological evolution and visceral regeneration.</title>
        <authorList>
            <person name="Zhang X."/>
            <person name="Sun L."/>
            <person name="Yuan J."/>
            <person name="Sun Y."/>
            <person name="Gao Y."/>
            <person name="Zhang L."/>
            <person name="Li S."/>
            <person name="Dai H."/>
            <person name="Hamel J.F."/>
            <person name="Liu C."/>
            <person name="Yu Y."/>
            <person name="Liu S."/>
            <person name="Lin W."/>
            <person name="Guo K."/>
            <person name="Jin S."/>
            <person name="Xu P."/>
            <person name="Storey K.B."/>
            <person name="Huan P."/>
            <person name="Zhang T."/>
            <person name="Zhou Y."/>
            <person name="Zhang J."/>
            <person name="Lin C."/>
            <person name="Li X."/>
            <person name="Xing L."/>
            <person name="Huo D."/>
            <person name="Sun M."/>
            <person name="Wang L."/>
            <person name="Mercier A."/>
            <person name="Li F."/>
            <person name="Yang H."/>
            <person name="Xiang J."/>
        </authorList>
    </citation>
    <scope>NUCLEOTIDE SEQUENCE [LARGE SCALE GENOMIC DNA]</scope>
    <source>
        <strain evidence="3">Shaxun</strain>
        <tissue evidence="3">Muscle</tissue>
    </source>
</reference>
<feature type="region of interest" description="Disordered" evidence="2">
    <location>
        <begin position="32"/>
        <end position="56"/>
    </location>
</feature>
<sequence>MLTLPEEPSASDVDKEFEKLWLEVEQLKEESKFKEEELSKMEEHAETVTGERNDARLEQEQLMREATSLKELLNEREKESLLLQKELAETKERLEEALVSKESLHLQRDELENQLMDSGNRSTANQEDKQILTSEIQSLKEELEETKEVISKEQNLFKEALEGEMSSSKDGRRENAGDEVQRLNELLEQKEQREKEILTEKNLQISVLQEASSRLADENEELLQELQDIKSRFVNSPDVSSSGFDGALDEEDLAGNGVDLAGRLDESVAREEMLRKEKDLLLEKVAEQDEIHRRLVTEREELQRQLSDKQRLEELLLEKDRLEQELSKQKRNMEGDLHDLEVQLTQRENHLLKEKCQLQNELKQKDLLLRRWEVGYREHQLKLRHQEMLLEKQYSEQLSKVQDDVIQGRTSHLENLRSEIEKRHAEAIARLRRDLHQEFALREARMNESHLSDISVLKSQHNVQVQWSSY</sequence>
<keyword evidence="3" id="KW-0808">Transferase</keyword>
<dbReference type="OrthoDB" id="10047672at2759"/>
<keyword evidence="3" id="KW-0418">Kinase</keyword>
<evidence type="ECO:0000313" key="4">
    <source>
        <dbReference type="Proteomes" id="UP000230750"/>
    </source>
</evidence>